<dbReference type="SMART" id="SM00245">
    <property type="entry name" value="TSPc"/>
    <property type="match status" value="1"/>
</dbReference>
<dbReference type="RefSeq" id="WP_331808554.1">
    <property type="nucleotide sequence ID" value="NZ_JAZHOU010000001.1"/>
</dbReference>
<reference evidence="2 3" key="1">
    <citation type="submission" date="2024-02" db="EMBL/GenBank/DDBJ databases">
        <title>Winogradskyella poriferorum JCM 12885.</title>
        <authorList>
            <person name="Zhang D.-F."/>
            <person name="Fu Z.-Y."/>
        </authorList>
    </citation>
    <scope>NUCLEOTIDE SEQUENCE [LARGE SCALE GENOMIC DNA]</scope>
    <source>
        <strain evidence="2 3">JCM 12885</strain>
    </source>
</reference>
<name>A0ABU7W266_9FLAO</name>
<gene>
    <name evidence="2" type="ORF">V1468_01855</name>
</gene>
<dbReference type="Gene3D" id="3.90.226.10">
    <property type="entry name" value="2-enoyl-CoA Hydratase, Chain A, domain 1"/>
    <property type="match status" value="2"/>
</dbReference>
<dbReference type="Proteomes" id="UP001356704">
    <property type="component" value="Unassembled WGS sequence"/>
</dbReference>
<feature type="domain" description="Tail specific protease" evidence="1">
    <location>
        <begin position="185"/>
        <end position="372"/>
    </location>
</feature>
<keyword evidence="3" id="KW-1185">Reference proteome</keyword>
<sequence length="388" mass="45131">MNKILILLILLFTNISSGQDKSCDCLNSLEEVSKKIKVAKSYKSQIKTKSDEFRFEEWKSQIIKEINEDSLKDYFCLGYLQKYISFIKDNHNIIYQKTEADLFKPLFYEREVDDVIDSDSISGIYYSGNETIKLIKHSNSSWLGVMDTSDSDIWKNGTIRLKLNKTSKGKFEIFEHYKNGLLVYNNNIEIKNNRIGNTFWNKDNTYHFYKQHEENFGFKSLDANHDYINIKSLKRTYELMDEADTFYNDLKQKLVKPYLIIDLRNNGGGSLLQTKSLIRLLRKTKEIKRIYVLINFLTASAAEISTLRLKDDKRTVIVGENSKGAVSYGYGNEGIAGRLNCNSIQYAFSIEVIKNDYLKYEQVGIRPDVLLNNDKDWIKKIIELNAND</sequence>
<dbReference type="InterPro" id="IPR029045">
    <property type="entry name" value="ClpP/crotonase-like_dom_sf"/>
</dbReference>
<dbReference type="InterPro" id="IPR005151">
    <property type="entry name" value="Tail-specific_protease"/>
</dbReference>
<comment type="caution">
    <text evidence="2">The sequence shown here is derived from an EMBL/GenBank/DDBJ whole genome shotgun (WGS) entry which is preliminary data.</text>
</comment>
<dbReference type="EMBL" id="JAZHOU010000001">
    <property type="protein sequence ID" value="MEF3077735.1"/>
    <property type="molecule type" value="Genomic_DNA"/>
</dbReference>
<evidence type="ECO:0000313" key="2">
    <source>
        <dbReference type="EMBL" id="MEF3077735.1"/>
    </source>
</evidence>
<protein>
    <submittedName>
        <fullName evidence="2">S41 family peptidase</fullName>
    </submittedName>
</protein>
<organism evidence="2 3">
    <name type="scientific">Winogradskyella poriferorum</name>
    <dbReference type="NCBI Taxonomy" id="307627"/>
    <lineage>
        <taxon>Bacteria</taxon>
        <taxon>Pseudomonadati</taxon>
        <taxon>Bacteroidota</taxon>
        <taxon>Flavobacteriia</taxon>
        <taxon>Flavobacteriales</taxon>
        <taxon>Flavobacteriaceae</taxon>
        <taxon>Winogradskyella</taxon>
    </lineage>
</organism>
<dbReference type="Pfam" id="PF03572">
    <property type="entry name" value="Peptidase_S41"/>
    <property type="match status" value="2"/>
</dbReference>
<evidence type="ECO:0000259" key="1">
    <source>
        <dbReference type="SMART" id="SM00245"/>
    </source>
</evidence>
<proteinExistence type="predicted"/>
<evidence type="ECO:0000313" key="3">
    <source>
        <dbReference type="Proteomes" id="UP001356704"/>
    </source>
</evidence>
<accession>A0ABU7W266</accession>
<dbReference type="SUPFAM" id="SSF52096">
    <property type="entry name" value="ClpP/crotonase"/>
    <property type="match status" value="1"/>
</dbReference>